<evidence type="ECO:0000256" key="5">
    <source>
        <dbReference type="ARBA" id="ARBA00023012"/>
    </source>
</evidence>
<keyword evidence="6" id="KW-0805">Transcription regulation</keyword>
<evidence type="ECO:0000259" key="14">
    <source>
        <dbReference type="PROSITE" id="PS51294"/>
    </source>
</evidence>
<dbReference type="CDD" id="cd17584">
    <property type="entry name" value="REC_typeB_ARR-like"/>
    <property type="match status" value="1"/>
</dbReference>
<evidence type="ECO:0000256" key="12">
    <source>
        <dbReference type="SAM" id="MobiDB-lite"/>
    </source>
</evidence>
<evidence type="ECO:0000256" key="8">
    <source>
        <dbReference type="ARBA" id="ARBA00023159"/>
    </source>
</evidence>
<evidence type="ECO:0000256" key="6">
    <source>
        <dbReference type="ARBA" id="ARBA00023015"/>
    </source>
</evidence>
<keyword evidence="16" id="KW-1185">Reference proteome</keyword>
<dbReference type="Gene3D" id="1.10.10.60">
    <property type="entry name" value="Homeodomain-like"/>
    <property type="match status" value="1"/>
</dbReference>
<evidence type="ECO:0000256" key="2">
    <source>
        <dbReference type="ARBA" id="ARBA00006015"/>
    </source>
</evidence>
<dbReference type="GO" id="GO:0005634">
    <property type="term" value="C:nucleus"/>
    <property type="evidence" value="ECO:0007669"/>
    <property type="project" value="UniProtKB-SubCell"/>
</dbReference>
<keyword evidence="4" id="KW-0932">Cytokinin signaling pathway</keyword>
<name>A0A394DD47_LUPAN</name>
<feature type="domain" description="HTH myb-type" evidence="14">
    <location>
        <begin position="204"/>
        <end position="263"/>
    </location>
</feature>
<dbReference type="Gene3D" id="3.40.50.2300">
    <property type="match status" value="1"/>
</dbReference>
<comment type="caution">
    <text evidence="11">Lacks conserved residue(s) required for the propagation of feature annotation.</text>
</comment>
<sequence>MTKKNKKVHVVDQEEVSDSFPVGMRVLAVDDDPICLRVLKTLLRECNYQVTTTNKAIEALRMLRENRNNFDLVISYVNMPDIDGFKLLQLVGLEMGLPVLMLLALSDKELVIKGVAHGACGYLLKPVRIEELKNIWQHVVRKKNFDGRVKPSKEEKAPNIAGKGSQGIISESSSDLNKNVGMRRSEDEDEDLERGGEEMEDPSAQKRPHLVWTIELHKKFVDAVNQLGHERAVPKKIVELMNVVGITTGNVASHLQKYRQHLRMTTQQASTLAVIGGSDSHMRTGSIDGHGDFCGSLGSRRISTTTLPSYASSGIFGRLNSPAGLNMRGISPSSLISPVQPQNTNSSLNTIGNIQRFVFPANQRSSLLYGIPTSSELAPFKQSNRATGITQLSKVDPRVFAIASGFPDGRVTVNSANNSLPCVPSNHSMLYGNSQQTHSGAFRNQSYVRADPSSTESFDVGMYGSSDMLNYNQCNENWQTAQLSKFPANSLQLCETFNNYQLPPTGINVSNSKTLIGNSPVNFSSRFALSVPLEDSRSELQRQERLGGNILRPPSYTPRQRQEKHRLAYNQNMSRPFDAVNSQAFSSGVMSSLGHGLNRSNTIRSNRIDASLVGQLNEASLSMSRCNEDEKLSSGIRLQSNEAYNLEQMKSQDGFIQNDYGTLDEIKDAMFKREQHDLTLMDGELGFDAYPAGSCNLIYSASA</sequence>
<dbReference type="InterPro" id="IPR009057">
    <property type="entry name" value="Homeodomain-like_sf"/>
</dbReference>
<keyword evidence="3" id="KW-0597">Phosphoprotein</keyword>
<dbReference type="InterPro" id="IPR045279">
    <property type="entry name" value="ARR-like"/>
</dbReference>
<evidence type="ECO:0000256" key="7">
    <source>
        <dbReference type="ARBA" id="ARBA00023125"/>
    </source>
</evidence>
<feature type="compositionally biased region" description="Polar residues" evidence="12">
    <location>
        <begin position="167"/>
        <end position="177"/>
    </location>
</feature>
<keyword evidence="9" id="KW-0804">Transcription</keyword>
<dbReference type="InterPro" id="IPR006447">
    <property type="entry name" value="Myb_dom_plants"/>
</dbReference>
<reference evidence="15 16" key="1">
    <citation type="journal article" date="2017" name="Plant Biotechnol. J.">
        <title>A comprehensive draft genome sequence for lupin (Lupinus angustifolius), an emerging health food: insights into plant-microbe interactions and legume evolution.</title>
        <authorList>
            <person name="Hane J.K."/>
            <person name="Ming Y."/>
            <person name="Kamphuis L.G."/>
            <person name="Nelson M.N."/>
            <person name="Garg G."/>
            <person name="Atkins C.A."/>
            <person name="Bayer P.E."/>
            <person name="Bravo A."/>
            <person name="Bringans S."/>
            <person name="Cannon S."/>
            <person name="Edwards D."/>
            <person name="Foley R."/>
            <person name="Gao L.L."/>
            <person name="Harrison M.J."/>
            <person name="Huang W."/>
            <person name="Hurgobin B."/>
            <person name="Li S."/>
            <person name="Liu C.W."/>
            <person name="McGrath A."/>
            <person name="Morahan G."/>
            <person name="Murray J."/>
            <person name="Weller J."/>
            <person name="Jian J."/>
            <person name="Singh K.B."/>
        </authorList>
    </citation>
    <scope>NUCLEOTIDE SEQUENCE [LARGE SCALE GENOMIC DNA]</scope>
    <source>
        <strain evidence="16">cv. Tanjil</strain>
        <tissue evidence="15">Whole plant</tissue>
    </source>
</reference>
<evidence type="ECO:0000313" key="16">
    <source>
        <dbReference type="Proteomes" id="UP000188354"/>
    </source>
</evidence>
<dbReference type="NCBIfam" id="TIGR01557">
    <property type="entry name" value="myb_SHAQKYF"/>
    <property type="match status" value="1"/>
</dbReference>
<dbReference type="Pfam" id="PF00072">
    <property type="entry name" value="Response_reg"/>
    <property type="match status" value="1"/>
</dbReference>
<dbReference type="PIRSF" id="PIRSF036392">
    <property type="entry name" value="RR_ARR_type-B"/>
    <property type="match status" value="1"/>
</dbReference>
<evidence type="ECO:0000313" key="15">
    <source>
        <dbReference type="EMBL" id="OIW21220.1"/>
    </source>
</evidence>
<dbReference type="FunFam" id="1.10.10.60:FF:000007">
    <property type="entry name" value="Two-component response regulator"/>
    <property type="match status" value="1"/>
</dbReference>
<dbReference type="PANTHER" id="PTHR43874">
    <property type="entry name" value="TWO-COMPONENT RESPONSE REGULATOR"/>
    <property type="match status" value="1"/>
</dbReference>
<dbReference type="GO" id="GO:0003700">
    <property type="term" value="F:DNA-binding transcription factor activity"/>
    <property type="evidence" value="ECO:0007669"/>
    <property type="project" value="InterPro"/>
</dbReference>
<dbReference type="InterPro" id="IPR017053">
    <property type="entry name" value="Response_reg_B-typ_pln"/>
</dbReference>
<evidence type="ECO:0000256" key="4">
    <source>
        <dbReference type="ARBA" id="ARBA00022864"/>
    </source>
</evidence>
<dbReference type="SUPFAM" id="SSF52172">
    <property type="entry name" value="CheY-like"/>
    <property type="match status" value="1"/>
</dbReference>
<dbReference type="InterPro" id="IPR001789">
    <property type="entry name" value="Sig_transdc_resp-reg_receiver"/>
</dbReference>
<evidence type="ECO:0000259" key="13">
    <source>
        <dbReference type="PROSITE" id="PS50110"/>
    </source>
</evidence>
<keyword evidence="10" id="KW-0539">Nucleus</keyword>
<dbReference type="PANTHER" id="PTHR43874:SF205">
    <property type="entry name" value="TWO-COMPONENT RESPONSE REGULATOR ORR23"/>
    <property type="match status" value="1"/>
</dbReference>
<dbReference type="Gramene" id="OIW21220">
    <property type="protein sequence ID" value="OIW21220"/>
    <property type="gene ID" value="TanjilG_31088"/>
</dbReference>
<dbReference type="SUPFAM" id="SSF46689">
    <property type="entry name" value="Homeodomain-like"/>
    <property type="match status" value="1"/>
</dbReference>
<dbReference type="GO" id="GO:0009736">
    <property type="term" value="P:cytokinin-activated signaling pathway"/>
    <property type="evidence" value="ECO:0007669"/>
    <property type="project" value="UniProtKB-KW"/>
</dbReference>
<keyword evidence="7" id="KW-0238">DNA-binding</keyword>
<dbReference type="Proteomes" id="UP000188354">
    <property type="component" value="Unassembled WGS sequence"/>
</dbReference>
<proteinExistence type="inferred from homology"/>
<keyword evidence="5" id="KW-0902">Two-component regulatory system</keyword>
<dbReference type="GO" id="GO:0003677">
    <property type="term" value="F:DNA binding"/>
    <property type="evidence" value="ECO:0007669"/>
    <property type="project" value="UniProtKB-KW"/>
</dbReference>
<dbReference type="PROSITE" id="PS50110">
    <property type="entry name" value="RESPONSE_REGULATORY"/>
    <property type="match status" value="1"/>
</dbReference>
<protein>
    <recommendedName>
        <fullName evidence="17">Two-component response regulator</fullName>
    </recommendedName>
</protein>
<dbReference type="EMBL" id="MLAU01020769">
    <property type="protein sequence ID" value="OIW21220.1"/>
    <property type="molecule type" value="Genomic_DNA"/>
</dbReference>
<evidence type="ECO:0000256" key="1">
    <source>
        <dbReference type="ARBA" id="ARBA00004123"/>
    </source>
</evidence>
<dbReference type="SMART" id="SM00448">
    <property type="entry name" value="REC"/>
    <property type="match status" value="1"/>
</dbReference>
<feature type="region of interest" description="Disordered" evidence="12">
    <location>
        <begin position="149"/>
        <end position="205"/>
    </location>
</feature>
<evidence type="ECO:0000256" key="10">
    <source>
        <dbReference type="ARBA" id="ARBA00023242"/>
    </source>
</evidence>
<comment type="caution">
    <text evidence="15">The sequence shown here is derived from an EMBL/GenBank/DDBJ whole genome shotgun (WGS) entry which is preliminary data.</text>
</comment>
<evidence type="ECO:0000256" key="9">
    <source>
        <dbReference type="ARBA" id="ARBA00023163"/>
    </source>
</evidence>
<dbReference type="InterPro" id="IPR011006">
    <property type="entry name" value="CheY-like_superfamily"/>
</dbReference>
<keyword evidence="8" id="KW-0010">Activator</keyword>
<dbReference type="InterPro" id="IPR001005">
    <property type="entry name" value="SANT/Myb"/>
</dbReference>
<comment type="subcellular location">
    <subcellularLocation>
        <location evidence="1">Nucleus</location>
    </subcellularLocation>
</comment>
<dbReference type="GO" id="GO:0000160">
    <property type="term" value="P:phosphorelay signal transduction system"/>
    <property type="evidence" value="ECO:0007669"/>
    <property type="project" value="UniProtKB-KW"/>
</dbReference>
<evidence type="ECO:0008006" key="17">
    <source>
        <dbReference type="Google" id="ProtNLM"/>
    </source>
</evidence>
<organism evidence="15 16">
    <name type="scientific">Lupinus angustifolius</name>
    <name type="common">Narrow-leaved blue lupine</name>
    <dbReference type="NCBI Taxonomy" id="3871"/>
    <lineage>
        <taxon>Eukaryota</taxon>
        <taxon>Viridiplantae</taxon>
        <taxon>Streptophyta</taxon>
        <taxon>Embryophyta</taxon>
        <taxon>Tracheophyta</taxon>
        <taxon>Spermatophyta</taxon>
        <taxon>Magnoliopsida</taxon>
        <taxon>eudicotyledons</taxon>
        <taxon>Gunneridae</taxon>
        <taxon>Pentapetalae</taxon>
        <taxon>rosids</taxon>
        <taxon>fabids</taxon>
        <taxon>Fabales</taxon>
        <taxon>Fabaceae</taxon>
        <taxon>Papilionoideae</taxon>
        <taxon>50 kb inversion clade</taxon>
        <taxon>genistoids sensu lato</taxon>
        <taxon>core genistoids</taxon>
        <taxon>Genisteae</taxon>
        <taxon>Lupinus</taxon>
    </lineage>
</organism>
<evidence type="ECO:0000256" key="11">
    <source>
        <dbReference type="PROSITE-ProRule" id="PRU00169"/>
    </source>
</evidence>
<comment type="similarity">
    <text evidence="2">Belongs to the ARR family. Type-B subfamily.</text>
</comment>
<accession>A0A394DD47</accession>
<feature type="domain" description="Response regulatory" evidence="13">
    <location>
        <begin position="25"/>
        <end position="140"/>
    </location>
</feature>
<dbReference type="PROSITE" id="PS51294">
    <property type="entry name" value="HTH_MYB"/>
    <property type="match status" value="1"/>
</dbReference>
<gene>
    <name evidence="15" type="ORF">TanjilG_31088</name>
</gene>
<dbReference type="Pfam" id="PF00249">
    <property type="entry name" value="Myb_DNA-binding"/>
    <property type="match status" value="1"/>
</dbReference>
<dbReference type="AlphaFoldDB" id="A0A394DD47"/>
<evidence type="ECO:0000256" key="3">
    <source>
        <dbReference type="ARBA" id="ARBA00022553"/>
    </source>
</evidence>
<dbReference type="InterPro" id="IPR017930">
    <property type="entry name" value="Myb_dom"/>
</dbReference>